<evidence type="ECO:0000256" key="1">
    <source>
        <dbReference type="SAM" id="MobiDB-lite"/>
    </source>
</evidence>
<comment type="caution">
    <text evidence="3">The sequence shown here is derived from an EMBL/GenBank/DDBJ whole genome shotgun (WGS) entry which is preliminary data.</text>
</comment>
<dbReference type="RefSeq" id="WP_076167684.1">
    <property type="nucleotide sequence ID" value="NZ_JBEZVB010000032.1"/>
</dbReference>
<gene>
    <name evidence="3" type="ORF">BS329_36965</name>
</gene>
<evidence type="ECO:0000313" key="3">
    <source>
        <dbReference type="EMBL" id="OLZ44296.1"/>
    </source>
</evidence>
<evidence type="ECO:0000256" key="2">
    <source>
        <dbReference type="SAM" id="Phobius"/>
    </source>
</evidence>
<keyword evidence="2" id="KW-0472">Membrane</keyword>
<dbReference type="AlphaFoldDB" id="A0A1R0KFU8"/>
<feature type="region of interest" description="Disordered" evidence="1">
    <location>
        <begin position="90"/>
        <end position="114"/>
    </location>
</feature>
<keyword evidence="4" id="KW-1185">Reference proteome</keyword>
<keyword evidence="2" id="KW-0812">Transmembrane</keyword>
<accession>A0A1R0KFU8</accession>
<dbReference type="Proteomes" id="UP000187486">
    <property type="component" value="Unassembled WGS sequence"/>
</dbReference>
<name>A0A1R0KFU8_9PSEU</name>
<organism evidence="3 4">
    <name type="scientific">Amycolatopsis coloradensis</name>
    <dbReference type="NCBI Taxonomy" id="76021"/>
    <lineage>
        <taxon>Bacteria</taxon>
        <taxon>Bacillati</taxon>
        <taxon>Actinomycetota</taxon>
        <taxon>Actinomycetes</taxon>
        <taxon>Pseudonocardiales</taxon>
        <taxon>Pseudonocardiaceae</taxon>
        <taxon>Amycolatopsis</taxon>
    </lineage>
</organism>
<dbReference type="EMBL" id="MQUQ01000027">
    <property type="protein sequence ID" value="OLZ44296.1"/>
    <property type="molecule type" value="Genomic_DNA"/>
</dbReference>
<protein>
    <submittedName>
        <fullName evidence="3">Uncharacterized protein</fullName>
    </submittedName>
</protein>
<proteinExistence type="predicted"/>
<evidence type="ECO:0000313" key="4">
    <source>
        <dbReference type="Proteomes" id="UP000187486"/>
    </source>
</evidence>
<feature type="transmembrane region" description="Helical" evidence="2">
    <location>
        <begin position="62"/>
        <end position="81"/>
    </location>
</feature>
<keyword evidence="2" id="KW-1133">Transmembrane helix</keyword>
<dbReference type="OrthoDB" id="8417889at2"/>
<reference evidence="3 4" key="1">
    <citation type="submission" date="2016-01" db="EMBL/GenBank/DDBJ databases">
        <title>Amycolatopsis coloradensis genome sequencing and assembly.</title>
        <authorList>
            <person name="Mayilraj S."/>
        </authorList>
    </citation>
    <scope>NUCLEOTIDE SEQUENCE [LARGE SCALE GENOMIC DNA]</scope>
    <source>
        <strain evidence="3 4">DSM 44225</strain>
    </source>
</reference>
<sequence>MPRLLDGRLKFRHLVLLDALARQGTVVGAVAELHVTQPVATRSLAPMIATAVLNTTGSTTGITWYLAAICGVSMISAMALFRLIPSRVAESTVDGPRDAVPLSVNTRPAGPDDH</sequence>